<dbReference type="GO" id="GO:0005886">
    <property type="term" value="C:plasma membrane"/>
    <property type="evidence" value="ECO:0007669"/>
    <property type="project" value="UniProtKB-SubCell"/>
</dbReference>
<dbReference type="GO" id="GO:0009277">
    <property type="term" value="C:fungal-type cell wall"/>
    <property type="evidence" value="ECO:0007669"/>
    <property type="project" value="EnsemblFungi"/>
</dbReference>
<keyword evidence="5 9" id="KW-0732">Signal</keyword>
<keyword evidence="7" id="KW-0325">Glycoprotein</keyword>
<evidence type="ECO:0000256" key="2">
    <source>
        <dbReference type="ARBA" id="ARBA00007528"/>
    </source>
</evidence>
<dbReference type="AlphaFoldDB" id="M7TAY1"/>
<keyword evidence="3 9" id="KW-0336">GPI-anchor</keyword>
<name>M7TAY1_EUTLA</name>
<dbReference type="PANTHER" id="PTHR31468:SF4">
    <property type="entry name" value="1,3-BETA-GLUCANOSYLTRANSFERASE GAS3-RELATED"/>
    <property type="match status" value="1"/>
</dbReference>
<dbReference type="STRING" id="1287681.M7TAY1"/>
<evidence type="ECO:0000313" key="12">
    <source>
        <dbReference type="Proteomes" id="UP000012174"/>
    </source>
</evidence>
<evidence type="ECO:0000313" key="11">
    <source>
        <dbReference type="EMBL" id="EMR67021.1"/>
    </source>
</evidence>
<evidence type="ECO:0000256" key="8">
    <source>
        <dbReference type="ARBA" id="ARBA00023288"/>
    </source>
</evidence>
<gene>
    <name evidence="11" type="ORF">UCREL1_6002</name>
</gene>
<feature type="compositionally biased region" description="Low complexity" evidence="10">
    <location>
        <begin position="430"/>
        <end position="445"/>
    </location>
</feature>
<feature type="signal peptide" evidence="9">
    <location>
        <begin position="1"/>
        <end position="17"/>
    </location>
</feature>
<dbReference type="Pfam" id="PF03198">
    <property type="entry name" value="Glyco_hydro_72"/>
    <property type="match status" value="1"/>
</dbReference>
<dbReference type="InterPro" id="IPR017853">
    <property type="entry name" value="GH"/>
</dbReference>
<dbReference type="GO" id="GO:0071970">
    <property type="term" value="P:fungal-type cell wall (1-&gt;3)-beta-D-glucan biosynthetic process"/>
    <property type="evidence" value="ECO:0007669"/>
    <property type="project" value="TreeGrafter"/>
</dbReference>
<dbReference type="HOGENOM" id="CLU_021855_1_2_1"/>
<dbReference type="GO" id="GO:0098552">
    <property type="term" value="C:side of membrane"/>
    <property type="evidence" value="ECO:0007669"/>
    <property type="project" value="UniProtKB-KW"/>
</dbReference>
<evidence type="ECO:0000256" key="10">
    <source>
        <dbReference type="SAM" id="MobiDB-lite"/>
    </source>
</evidence>
<feature type="compositionally biased region" description="Acidic residues" evidence="10">
    <location>
        <begin position="446"/>
        <end position="456"/>
    </location>
</feature>
<keyword evidence="4 9" id="KW-0808">Transferase</keyword>
<dbReference type="OrthoDB" id="421038at2759"/>
<dbReference type="PANTHER" id="PTHR31468">
    <property type="entry name" value="1,3-BETA-GLUCANOSYLTRANSFERASE GAS1"/>
    <property type="match status" value="1"/>
</dbReference>
<evidence type="ECO:0000256" key="6">
    <source>
        <dbReference type="ARBA" id="ARBA00023136"/>
    </source>
</evidence>
<dbReference type="GO" id="GO:0042124">
    <property type="term" value="F:1,3-beta-glucanosyltransferase activity"/>
    <property type="evidence" value="ECO:0007669"/>
    <property type="project" value="TreeGrafter"/>
</dbReference>
<comment type="function">
    <text evidence="9">Splits internally a 1,3-beta-glucan molecule and transfers the newly generated reducing end (the donor) to the non-reducing end of another 1,3-beta-glucan molecule (the acceptor) forming a 1,3-beta linkage, resulting in the elongation of 1,3-beta-glucan chains in the cell wall.</text>
</comment>
<reference evidence="12" key="1">
    <citation type="journal article" date="2013" name="Genome Announc.">
        <title>Draft genome sequence of the grapevine dieback fungus Eutypa lata UCR-EL1.</title>
        <authorList>
            <person name="Blanco-Ulate B."/>
            <person name="Rolshausen P.E."/>
            <person name="Cantu D."/>
        </authorList>
    </citation>
    <scope>NUCLEOTIDE SEQUENCE [LARGE SCALE GENOMIC DNA]</scope>
    <source>
        <strain evidence="12">UCR-EL1</strain>
    </source>
</reference>
<dbReference type="OMA" id="HDKCMTI"/>
<dbReference type="eggNOG" id="ENOG502QRZZ">
    <property type="taxonomic scope" value="Eukaryota"/>
</dbReference>
<dbReference type="InterPro" id="IPR004886">
    <property type="entry name" value="Glucanosyltransferase"/>
</dbReference>
<organism evidence="11 12">
    <name type="scientific">Eutypa lata (strain UCR-EL1)</name>
    <name type="common">Grapevine dieback disease fungus</name>
    <name type="synonym">Eutypa armeniacae</name>
    <dbReference type="NCBI Taxonomy" id="1287681"/>
    <lineage>
        <taxon>Eukaryota</taxon>
        <taxon>Fungi</taxon>
        <taxon>Dikarya</taxon>
        <taxon>Ascomycota</taxon>
        <taxon>Pezizomycotina</taxon>
        <taxon>Sordariomycetes</taxon>
        <taxon>Xylariomycetidae</taxon>
        <taxon>Xylariales</taxon>
        <taxon>Diatrypaceae</taxon>
        <taxon>Eutypa</taxon>
    </lineage>
</organism>
<dbReference type="EMBL" id="KB706542">
    <property type="protein sequence ID" value="EMR67021.1"/>
    <property type="molecule type" value="Genomic_DNA"/>
</dbReference>
<evidence type="ECO:0000256" key="7">
    <source>
        <dbReference type="ARBA" id="ARBA00023180"/>
    </source>
</evidence>
<comment type="subcellular location">
    <subcellularLocation>
        <location evidence="1 9">Cell membrane</location>
        <topology evidence="1 9">Lipid-anchor</topology>
        <topology evidence="1 9">GPI-anchor</topology>
    </subcellularLocation>
</comment>
<keyword evidence="6 9" id="KW-0472">Membrane</keyword>
<proteinExistence type="inferred from homology"/>
<keyword evidence="12" id="KW-1185">Reference proteome</keyword>
<sequence length="483" mass="52074">MLVQSALVALGATLAAAVQPLEVKGNQFINPDTGNAFQIVGVAYQPGGSAGYDPSHGRDPLSDSEVCMRDAALMQSLGANAIRVYNLDPNLNHDECASIFNAAGMYMLIDVNSPLPGEALVNFEPWTSYYAAYLNRTFAVVEGFKNYPNTLAFFSGNEVISDEKVAKTVPPYVRAVTRDLKNYIKKHSKRQIPVGYSAADVRIVLEDSWNYFQCAIDGEEDDMSRADIFALNSYSWCGDSSFKEASYDQLVTMFQKSSVPVFFSEFGCNTPSPRVFTEIQSIYGSDMTGAFAGGVVYEYTQEDNNYGLAKINTKDQSLQLQEDFRSLQKQYSKVDFSSVQSVKAVSTANSAPECKASLIKNKSFNSNFTLPKLPPGAQEIIDEGVSPAPVGKIVDISDWKVVPQVKDVDGSVMSDLAVKPLDDDAVNTPGTNAGGSITSAGSTSDETTDDSTSDDAESAAVRFSSSLAIPVMAALAMAGVQLF</sequence>
<feature type="chain" id="PRO_5005141224" description="1,3-beta-glucanosyltransferase" evidence="9">
    <location>
        <begin position="18"/>
        <end position="483"/>
    </location>
</feature>
<feature type="region of interest" description="Disordered" evidence="10">
    <location>
        <begin position="421"/>
        <end position="456"/>
    </location>
</feature>
<accession>M7TAY1</accession>
<protein>
    <recommendedName>
        <fullName evidence="9">1,3-beta-glucanosyltransferase</fullName>
        <ecNumber evidence="9">2.4.1.-</ecNumber>
    </recommendedName>
</protein>
<evidence type="ECO:0000256" key="1">
    <source>
        <dbReference type="ARBA" id="ARBA00004609"/>
    </source>
</evidence>
<dbReference type="SUPFAM" id="SSF51445">
    <property type="entry name" value="(Trans)glycosidases"/>
    <property type="match status" value="1"/>
</dbReference>
<dbReference type="GO" id="GO:0031505">
    <property type="term" value="P:fungal-type cell wall organization"/>
    <property type="evidence" value="ECO:0007669"/>
    <property type="project" value="TreeGrafter"/>
</dbReference>
<comment type="similarity">
    <text evidence="2 9">Belongs to the glycosyl hydrolase 72 family.</text>
</comment>
<dbReference type="Gene3D" id="3.20.20.80">
    <property type="entry name" value="Glycosidases"/>
    <property type="match status" value="1"/>
</dbReference>
<keyword evidence="8 9" id="KW-0449">Lipoprotein</keyword>
<dbReference type="FunFam" id="3.20.20.80:FF:000032">
    <property type="entry name" value="1,3-beta-glucanosyltransferase"/>
    <property type="match status" value="1"/>
</dbReference>
<evidence type="ECO:0000256" key="3">
    <source>
        <dbReference type="ARBA" id="ARBA00022622"/>
    </source>
</evidence>
<dbReference type="EC" id="2.4.1.-" evidence="9"/>
<evidence type="ECO:0000256" key="5">
    <source>
        <dbReference type="ARBA" id="ARBA00022729"/>
    </source>
</evidence>
<evidence type="ECO:0000256" key="9">
    <source>
        <dbReference type="RuleBase" id="RU361209"/>
    </source>
</evidence>
<dbReference type="Proteomes" id="UP000012174">
    <property type="component" value="Unassembled WGS sequence"/>
</dbReference>
<evidence type="ECO:0000256" key="4">
    <source>
        <dbReference type="ARBA" id="ARBA00022679"/>
    </source>
</evidence>
<dbReference type="KEGG" id="ela:UCREL1_6002"/>